<reference evidence="1 2" key="1">
    <citation type="journal article" date="2013" name="Mar. Genomics">
        <title>Expression of sulfatases in Rhodopirellula baltica and the diversity of sulfatases in the genus Rhodopirellula.</title>
        <authorList>
            <person name="Wegner C.E."/>
            <person name="Richter-Heitmann T."/>
            <person name="Klindworth A."/>
            <person name="Klockow C."/>
            <person name="Richter M."/>
            <person name="Achstetter T."/>
            <person name="Glockner F.O."/>
            <person name="Harder J."/>
        </authorList>
    </citation>
    <scope>NUCLEOTIDE SEQUENCE [LARGE SCALE GENOMIC DNA]</scope>
    <source>
        <strain evidence="1 2">SWK14</strain>
    </source>
</reference>
<gene>
    <name evidence="1" type="ORF">RBSWK_01576</name>
</gene>
<dbReference type="EMBL" id="AMWG01000031">
    <property type="protein sequence ID" value="ELP34490.1"/>
    <property type="molecule type" value="Genomic_DNA"/>
</dbReference>
<proteinExistence type="predicted"/>
<comment type="caution">
    <text evidence="1">The sequence shown here is derived from an EMBL/GenBank/DDBJ whole genome shotgun (WGS) entry which is preliminary data.</text>
</comment>
<accession>L7CKZ3</accession>
<organism evidence="1 2">
    <name type="scientific">Rhodopirellula baltica SWK14</name>
    <dbReference type="NCBI Taxonomy" id="993516"/>
    <lineage>
        <taxon>Bacteria</taxon>
        <taxon>Pseudomonadati</taxon>
        <taxon>Planctomycetota</taxon>
        <taxon>Planctomycetia</taxon>
        <taxon>Pirellulales</taxon>
        <taxon>Pirellulaceae</taxon>
        <taxon>Rhodopirellula</taxon>
    </lineage>
</organism>
<dbReference type="PATRIC" id="fig|993516.3.peg.1675"/>
<sequence>MKHAVLGASGGSYYVHYRAEVDLAAETSVTVELMSLQGERKPDDLSRASIVAIRQAAERVLTRFKVGGQIKIHDLGIHDVDCNPRQYDRWTERILTAKLEELYPDPEVG</sequence>
<evidence type="ECO:0000313" key="1">
    <source>
        <dbReference type="EMBL" id="ELP34490.1"/>
    </source>
</evidence>
<dbReference type="Proteomes" id="UP000010959">
    <property type="component" value="Unassembled WGS sequence"/>
</dbReference>
<protein>
    <submittedName>
        <fullName evidence="1">Uncharacterized protein</fullName>
    </submittedName>
</protein>
<evidence type="ECO:0000313" key="2">
    <source>
        <dbReference type="Proteomes" id="UP000010959"/>
    </source>
</evidence>
<dbReference type="AlphaFoldDB" id="L7CKZ3"/>
<name>L7CKZ3_RHOBT</name>